<name>A0ABP5RNP4_9ACTN</name>
<evidence type="ECO:0000313" key="1">
    <source>
        <dbReference type="EMBL" id="GAA2264757.1"/>
    </source>
</evidence>
<dbReference type="InterPro" id="IPR045685">
    <property type="entry name" value="DUF6190"/>
</dbReference>
<organism evidence="1 2">
    <name type="scientific">Kitasatospora cystarginea</name>
    <dbReference type="NCBI Taxonomy" id="58350"/>
    <lineage>
        <taxon>Bacteria</taxon>
        <taxon>Bacillati</taxon>
        <taxon>Actinomycetota</taxon>
        <taxon>Actinomycetes</taxon>
        <taxon>Kitasatosporales</taxon>
        <taxon>Streptomycetaceae</taxon>
        <taxon>Kitasatospora</taxon>
    </lineage>
</organism>
<dbReference type="Pfam" id="PF19689">
    <property type="entry name" value="DUF6190"/>
    <property type="match status" value="1"/>
</dbReference>
<dbReference type="EMBL" id="BAAATR010000031">
    <property type="protein sequence ID" value="GAA2264757.1"/>
    <property type="molecule type" value="Genomic_DNA"/>
</dbReference>
<reference evidence="2" key="1">
    <citation type="journal article" date="2019" name="Int. J. Syst. Evol. Microbiol.">
        <title>The Global Catalogue of Microorganisms (GCM) 10K type strain sequencing project: providing services to taxonomists for standard genome sequencing and annotation.</title>
        <authorList>
            <consortium name="The Broad Institute Genomics Platform"/>
            <consortium name="The Broad Institute Genome Sequencing Center for Infectious Disease"/>
            <person name="Wu L."/>
            <person name="Ma J."/>
        </authorList>
    </citation>
    <scope>NUCLEOTIDE SEQUENCE [LARGE SCALE GENOMIC DNA]</scope>
    <source>
        <strain evidence="2">JCM 7356</strain>
    </source>
</reference>
<evidence type="ECO:0000313" key="2">
    <source>
        <dbReference type="Proteomes" id="UP001500305"/>
    </source>
</evidence>
<gene>
    <name evidence="1" type="ORF">GCM10010430_56870</name>
</gene>
<accession>A0ABP5RNP4</accession>
<dbReference type="Proteomes" id="UP001500305">
    <property type="component" value="Unassembled WGS sequence"/>
</dbReference>
<proteinExistence type="predicted"/>
<sequence>MSAEPGAGPAAGQGPGAEVLIDASLFLGMHSLDERVRSACKNFFVRHLAARHALAMTLEQVGLCDDLVWRRTREEQDAYYPFMDNLHSELSITRFGFRRGDLAAALDSPGLEGLPLSDALLLAPAVHRGGSLHTASPRLLGRRRLGLPVTAPPDGPELAFPPRLEALYRDSLALRCDLADLDRISSPDDLDTT</sequence>
<dbReference type="RefSeq" id="WP_344639360.1">
    <property type="nucleotide sequence ID" value="NZ_BAAATR010000031.1"/>
</dbReference>
<protein>
    <submittedName>
        <fullName evidence="1">DUF6190 family protein</fullName>
    </submittedName>
</protein>
<keyword evidence="2" id="KW-1185">Reference proteome</keyword>
<comment type="caution">
    <text evidence="1">The sequence shown here is derived from an EMBL/GenBank/DDBJ whole genome shotgun (WGS) entry which is preliminary data.</text>
</comment>